<dbReference type="Proteomes" id="UP001157439">
    <property type="component" value="Unassembled WGS sequence"/>
</dbReference>
<dbReference type="AlphaFoldDB" id="A0AA37TVG4"/>
<evidence type="ECO:0008006" key="4">
    <source>
        <dbReference type="Google" id="ProtNLM"/>
    </source>
</evidence>
<dbReference type="InterPro" id="IPR040831">
    <property type="entry name" value="B_solenoid_ydck_rpt"/>
</dbReference>
<gene>
    <name evidence="2" type="ORF">GCM10007894_14020</name>
</gene>
<feature type="signal peptide" evidence="1">
    <location>
        <begin position="1"/>
        <end position="20"/>
    </location>
</feature>
<dbReference type="Pfam" id="PF18836">
    <property type="entry name" value="B_solenoid_ydck"/>
    <property type="match status" value="2"/>
</dbReference>
<dbReference type="EMBL" id="BSPO01000002">
    <property type="protein sequence ID" value="GLS83425.1"/>
    <property type="molecule type" value="Genomic_DNA"/>
</dbReference>
<name>A0AA37TVG4_9GAMM</name>
<keyword evidence="1" id="KW-0732">Signal</keyword>
<dbReference type="PROSITE" id="PS51257">
    <property type="entry name" value="PROKAR_LIPOPROTEIN"/>
    <property type="match status" value="1"/>
</dbReference>
<dbReference type="RefSeq" id="WP_125828464.1">
    <property type="nucleotide sequence ID" value="NZ_BSPO01000002.1"/>
</dbReference>
<evidence type="ECO:0000256" key="1">
    <source>
        <dbReference type="SAM" id="SignalP"/>
    </source>
</evidence>
<protein>
    <recommendedName>
        <fullName evidence="4">Polymer-forming protein</fullName>
    </recommendedName>
</protein>
<dbReference type="Gene3D" id="2.160.10.10">
    <property type="entry name" value="Hexapeptide repeat proteins"/>
    <property type="match status" value="1"/>
</dbReference>
<evidence type="ECO:0000313" key="3">
    <source>
        <dbReference type="Proteomes" id="UP001157439"/>
    </source>
</evidence>
<feature type="chain" id="PRO_5041277350" description="Polymer-forming protein" evidence="1">
    <location>
        <begin position="21"/>
        <end position="320"/>
    </location>
</feature>
<proteinExistence type="predicted"/>
<reference evidence="2 3" key="1">
    <citation type="journal article" date="2014" name="Int. J. Syst. Evol. Microbiol.">
        <title>Complete genome sequence of Corynebacterium casei LMG S-19264T (=DSM 44701T), isolated from a smear-ripened cheese.</title>
        <authorList>
            <consortium name="US DOE Joint Genome Institute (JGI-PGF)"/>
            <person name="Walter F."/>
            <person name="Albersmeier A."/>
            <person name="Kalinowski J."/>
            <person name="Ruckert C."/>
        </authorList>
    </citation>
    <scope>NUCLEOTIDE SEQUENCE [LARGE SCALE GENOMIC DNA]</scope>
    <source>
        <strain evidence="2 3">NBRC 112785</strain>
    </source>
</reference>
<keyword evidence="3" id="KW-1185">Reference proteome</keyword>
<dbReference type="InterPro" id="IPR011004">
    <property type="entry name" value="Trimer_LpxA-like_sf"/>
</dbReference>
<accession>A0AA37TVG4</accession>
<organism evidence="2 3">
    <name type="scientific">Paraferrimonas haliotis</name>
    <dbReference type="NCBI Taxonomy" id="2013866"/>
    <lineage>
        <taxon>Bacteria</taxon>
        <taxon>Pseudomonadati</taxon>
        <taxon>Pseudomonadota</taxon>
        <taxon>Gammaproteobacteria</taxon>
        <taxon>Alteromonadales</taxon>
        <taxon>Ferrimonadaceae</taxon>
        <taxon>Paraferrimonas</taxon>
    </lineage>
</organism>
<comment type="caution">
    <text evidence="2">The sequence shown here is derived from an EMBL/GenBank/DDBJ whole genome shotgun (WGS) entry which is preliminary data.</text>
</comment>
<sequence>MQRPLLLMVMLLALANTAQAATSASCPGEEGYIYTNNRDRNPAPGGFVGHGAFVGERVFIAPTAAVCQSATVEGYARIQGNAIIRGNASVADKARISGNAVIEGDAIVEGNARVSGDALVTGDALLSGNVNVRGYSSLNSGRHTSGVIASQQPNQQAQQRQLARDGAKAMAQLPGLLEKYFSYRINWTTSPEHLDVNMRHYARSMIYSGDISNCKMKVNYSYSHETSFYSFNLDQNITDRTSRSSEGTLDFSRANVVFYQDNTYPGRWYLTDGNTEIRLGDYDASDAEIHTWHNKVELTGDKQLASEIGSMTRAISAACR</sequence>
<evidence type="ECO:0000313" key="2">
    <source>
        <dbReference type="EMBL" id="GLS83425.1"/>
    </source>
</evidence>
<dbReference type="SUPFAM" id="SSF51161">
    <property type="entry name" value="Trimeric LpxA-like enzymes"/>
    <property type="match status" value="1"/>
</dbReference>